<keyword evidence="8" id="KW-1185">Reference proteome</keyword>
<keyword evidence="3" id="KW-0326">Glycosidase</keyword>
<evidence type="ECO:0000259" key="6">
    <source>
        <dbReference type="PROSITE" id="PS51762"/>
    </source>
</evidence>
<dbReference type="Proteomes" id="UP000305067">
    <property type="component" value="Unassembled WGS sequence"/>
</dbReference>
<dbReference type="GO" id="GO:0004553">
    <property type="term" value="F:hydrolase activity, hydrolyzing O-glycosyl compounds"/>
    <property type="evidence" value="ECO:0007669"/>
    <property type="project" value="InterPro"/>
</dbReference>
<dbReference type="EMBL" id="ML178820">
    <property type="protein sequence ID" value="TFL03597.1"/>
    <property type="molecule type" value="Genomic_DNA"/>
</dbReference>
<evidence type="ECO:0000256" key="1">
    <source>
        <dbReference type="ARBA" id="ARBA00006865"/>
    </source>
</evidence>
<proteinExistence type="inferred from homology"/>
<dbReference type="InterPro" id="IPR050546">
    <property type="entry name" value="Glycosyl_Hydrlase_16"/>
</dbReference>
<keyword evidence="5" id="KW-0732">Signal</keyword>
<dbReference type="STRING" id="1884261.A0A5C3QPV3"/>
<reference evidence="7 8" key="1">
    <citation type="journal article" date="2019" name="Nat. Ecol. Evol.">
        <title>Megaphylogeny resolves global patterns of mushroom evolution.</title>
        <authorList>
            <person name="Varga T."/>
            <person name="Krizsan K."/>
            <person name="Foldi C."/>
            <person name="Dima B."/>
            <person name="Sanchez-Garcia M."/>
            <person name="Sanchez-Ramirez S."/>
            <person name="Szollosi G.J."/>
            <person name="Szarkandi J.G."/>
            <person name="Papp V."/>
            <person name="Albert L."/>
            <person name="Andreopoulos W."/>
            <person name="Angelini C."/>
            <person name="Antonin V."/>
            <person name="Barry K.W."/>
            <person name="Bougher N.L."/>
            <person name="Buchanan P."/>
            <person name="Buyck B."/>
            <person name="Bense V."/>
            <person name="Catcheside P."/>
            <person name="Chovatia M."/>
            <person name="Cooper J."/>
            <person name="Damon W."/>
            <person name="Desjardin D."/>
            <person name="Finy P."/>
            <person name="Geml J."/>
            <person name="Haridas S."/>
            <person name="Hughes K."/>
            <person name="Justo A."/>
            <person name="Karasinski D."/>
            <person name="Kautmanova I."/>
            <person name="Kiss B."/>
            <person name="Kocsube S."/>
            <person name="Kotiranta H."/>
            <person name="LaButti K.M."/>
            <person name="Lechner B.E."/>
            <person name="Liimatainen K."/>
            <person name="Lipzen A."/>
            <person name="Lukacs Z."/>
            <person name="Mihaltcheva S."/>
            <person name="Morgado L.N."/>
            <person name="Niskanen T."/>
            <person name="Noordeloos M.E."/>
            <person name="Ohm R.A."/>
            <person name="Ortiz-Santana B."/>
            <person name="Ovrebo C."/>
            <person name="Racz N."/>
            <person name="Riley R."/>
            <person name="Savchenko A."/>
            <person name="Shiryaev A."/>
            <person name="Soop K."/>
            <person name="Spirin V."/>
            <person name="Szebenyi C."/>
            <person name="Tomsovsky M."/>
            <person name="Tulloss R.E."/>
            <person name="Uehling J."/>
            <person name="Grigoriev I.V."/>
            <person name="Vagvolgyi C."/>
            <person name="Papp T."/>
            <person name="Martin F.M."/>
            <person name="Miettinen O."/>
            <person name="Hibbett D.S."/>
            <person name="Nagy L.G."/>
        </authorList>
    </citation>
    <scope>NUCLEOTIDE SEQUENCE [LARGE SCALE GENOMIC DNA]</scope>
    <source>
        <strain evidence="7 8">CBS 309.79</strain>
    </source>
</reference>
<dbReference type="GO" id="GO:0009251">
    <property type="term" value="P:glucan catabolic process"/>
    <property type="evidence" value="ECO:0007669"/>
    <property type="project" value="TreeGrafter"/>
</dbReference>
<name>A0A5C3QPV3_9AGAR</name>
<dbReference type="OrthoDB" id="192832at2759"/>
<dbReference type="Pfam" id="PF26113">
    <property type="entry name" value="GH16_XgeA"/>
    <property type="match status" value="1"/>
</dbReference>
<dbReference type="Gene3D" id="2.60.120.200">
    <property type="match status" value="1"/>
</dbReference>
<keyword evidence="2" id="KW-0378">Hydrolase</keyword>
<dbReference type="CDD" id="cd02181">
    <property type="entry name" value="GH16_fungal_Lam16A_glucanase"/>
    <property type="match status" value="1"/>
</dbReference>
<evidence type="ECO:0000313" key="7">
    <source>
        <dbReference type="EMBL" id="TFL03597.1"/>
    </source>
</evidence>
<dbReference type="GO" id="GO:0030246">
    <property type="term" value="F:carbohydrate binding"/>
    <property type="evidence" value="ECO:0007669"/>
    <property type="project" value="UniProtKB-KW"/>
</dbReference>
<evidence type="ECO:0000313" key="8">
    <source>
        <dbReference type="Proteomes" id="UP000305067"/>
    </source>
</evidence>
<dbReference type="FunFam" id="2.60.120.200:FF:000114">
    <property type="entry name" value="Probable endo-1,3(4)-beta-glucanase NFIA_089530"/>
    <property type="match status" value="1"/>
</dbReference>
<feature type="chain" id="PRO_5022939573" evidence="5">
    <location>
        <begin position="23"/>
        <end position="458"/>
    </location>
</feature>
<protein>
    <submittedName>
        <fullName evidence="7">Concanavalin A-like lectin/glucanase domain-containing protein</fullName>
    </submittedName>
</protein>
<dbReference type="PROSITE" id="PS51762">
    <property type="entry name" value="GH16_2"/>
    <property type="match status" value="1"/>
</dbReference>
<feature type="domain" description="GH16" evidence="6">
    <location>
        <begin position="133"/>
        <end position="414"/>
    </location>
</feature>
<feature type="compositionally biased region" description="Low complexity" evidence="4">
    <location>
        <begin position="99"/>
        <end position="140"/>
    </location>
</feature>
<dbReference type="InterPro" id="IPR000757">
    <property type="entry name" value="Beta-glucanase-like"/>
</dbReference>
<keyword evidence="7" id="KW-0430">Lectin</keyword>
<evidence type="ECO:0000256" key="2">
    <source>
        <dbReference type="ARBA" id="ARBA00022801"/>
    </source>
</evidence>
<dbReference type="SUPFAM" id="SSF49899">
    <property type="entry name" value="Concanavalin A-like lectins/glucanases"/>
    <property type="match status" value="1"/>
</dbReference>
<evidence type="ECO:0000256" key="3">
    <source>
        <dbReference type="ARBA" id="ARBA00023295"/>
    </source>
</evidence>
<sequence length="458" mass="49798">MRLHQLPLPLLISIQQFTPVNAATPNLITRTAQRVHRTAIKHSRSLATDLRVAFQAVLIREEPASQEINPRSVYCTVVNNALVDDPFGNGNEDGTNPESNSTISDSSSSAGSSTSPSSSSSSSSSSTRSSPSSAPSNTPAPDDDDEPEENTFWRISEKHAGSSFFEGFDFFTGDDPTHGSVDYVDEQTARSGGLLRVNDAGNAILSVDTTDTVADLRRSVRIQGKSRYNGGLFILDAAHMPTGCGTWPAFWTNGPSWPRDGEIDIVEGVHDYTNNQYTIHAEQGCTLPSASPQSLDISGSLVGNTDCAALTTGNQGCGIRSDSRRSFGAPFNQAGGGVYAMEWTSQELKIWFFSRGDIPRDITNEKPDPSRWGQPAARWPGSTCNPSQFFVDHHIILNTSLCGDWSGNVWDVAGIPGQEQSCRERTGFATCQEFVRSRGSSFTEAYWEVRSIHVYQPR</sequence>
<organism evidence="7 8">
    <name type="scientific">Pterulicium gracile</name>
    <dbReference type="NCBI Taxonomy" id="1884261"/>
    <lineage>
        <taxon>Eukaryota</taxon>
        <taxon>Fungi</taxon>
        <taxon>Dikarya</taxon>
        <taxon>Basidiomycota</taxon>
        <taxon>Agaricomycotina</taxon>
        <taxon>Agaricomycetes</taxon>
        <taxon>Agaricomycetidae</taxon>
        <taxon>Agaricales</taxon>
        <taxon>Pleurotineae</taxon>
        <taxon>Pterulaceae</taxon>
        <taxon>Pterulicium</taxon>
    </lineage>
</organism>
<accession>A0A5C3QPV3</accession>
<comment type="similarity">
    <text evidence="1">Belongs to the glycosyl hydrolase 16 family.</text>
</comment>
<evidence type="ECO:0000256" key="5">
    <source>
        <dbReference type="SAM" id="SignalP"/>
    </source>
</evidence>
<evidence type="ECO:0000256" key="4">
    <source>
        <dbReference type="SAM" id="MobiDB-lite"/>
    </source>
</evidence>
<feature type="region of interest" description="Disordered" evidence="4">
    <location>
        <begin position="86"/>
        <end position="149"/>
    </location>
</feature>
<feature type="signal peptide" evidence="5">
    <location>
        <begin position="1"/>
        <end position="22"/>
    </location>
</feature>
<dbReference type="PANTHER" id="PTHR10963:SF24">
    <property type="entry name" value="GLYCOSIDASE C21B10.07-RELATED"/>
    <property type="match status" value="1"/>
</dbReference>
<dbReference type="PANTHER" id="PTHR10963">
    <property type="entry name" value="GLYCOSYL HYDROLASE-RELATED"/>
    <property type="match status" value="1"/>
</dbReference>
<dbReference type="InterPro" id="IPR013320">
    <property type="entry name" value="ConA-like_dom_sf"/>
</dbReference>
<gene>
    <name evidence="7" type="ORF">BDV98DRAFT_564479</name>
</gene>
<dbReference type="AlphaFoldDB" id="A0A5C3QPV3"/>